<keyword evidence="4" id="KW-1185">Reference proteome</keyword>
<comment type="caution">
    <text evidence="2">The sequence shown here is derived from an EMBL/GenBank/DDBJ whole genome shotgun (WGS) entry which is preliminary data.</text>
</comment>
<dbReference type="Proteomes" id="UP000704712">
    <property type="component" value="Unassembled WGS sequence"/>
</dbReference>
<sequence length="115" mass="12684">MLRSELRNKLESSEWTPDTVLISEKCGQLFLDATEIDCENTMTYLVAEICKHSKPHNDNDMKDAVSLMPVSPTKAKSDMDTGVSTLTIDTSSRSISHGRRRTANGAAQRVPETGN</sequence>
<name>A0A833T3Z2_PHYIN</name>
<dbReference type="AlphaFoldDB" id="A0A833T3Z2"/>
<dbReference type="EMBL" id="WSZM01000007">
    <property type="protein sequence ID" value="KAF4047147.1"/>
    <property type="molecule type" value="Genomic_DNA"/>
</dbReference>
<reference evidence="2" key="1">
    <citation type="submission" date="2020-04" db="EMBL/GenBank/DDBJ databases">
        <title>Hybrid Assembly of Korean Phytophthora infestans isolates.</title>
        <authorList>
            <person name="Prokchorchik M."/>
            <person name="Lee Y."/>
            <person name="Seo J."/>
            <person name="Cho J.-H."/>
            <person name="Park Y.-E."/>
            <person name="Jang D.-C."/>
            <person name="Im J.-S."/>
            <person name="Choi J.-G."/>
            <person name="Park H.-J."/>
            <person name="Lee G.-B."/>
            <person name="Lee Y.-G."/>
            <person name="Hong S.-Y."/>
            <person name="Cho K."/>
            <person name="Sohn K.H."/>
        </authorList>
    </citation>
    <scope>NUCLEOTIDE SEQUENCE</scope>
    <source>
        <strain evidence="2">KR_1_A1</strain>
        <strain evidence="3">KR_2_A2</strain>
    </source>
</reference>
<evidence type="ECO:0000313" key="2">
    <source>
        <dbReference type="EMBL" id="KAF4047147.1"/>
    </source>
</evidence>
<accession>A0A833T3Z2</accession>
<organism evidence="2 4">
    <name type="scientific">Phytophthora infestans</name>
    <name type="common">Potato late blight agent</name>
    <name type="synonym">Botrytis infestans</name>
    <dbReference type="NCBI Taxonomy" id="4787"/>
    <lineage>
        <taxon>Eukaryota</taxon>
        <taxon>Sar</taxon>
        <taxon>Stramenopiles</taxon>
        <taxon>Oomycota</taxon>
        <taxon>Peronosporomycetes</taxon>
        <taxon>Peronosporales</taxon>
        <taxon>Peronosporaceae</taxon>
        <taxon>Phytophthora</taxon>
    </lineage>
</organism>
<evidence type="ECO:0000256" key="1">
    <source>
        <dbReference type="SAM" id="MobiDB-lite"/>
    </source>
</evidence>
<feature type="region of interest" description="Disordered" evidence="1">
    <location>
        <begin position="71"/>
        <end position="115"/>
    </location>
</feature>
<feature type="compositionally biased region" description="Polar residues" evidence="1">
    <location>
        <begin position="82"/>
        <end position="95"/>
    </location>
</feature>
<gene>
    <name evidence="2" type="ORF">GN244_ATG00280</name>
    <name evidence="3" type="ORF">GN958_ATG19749</name>
</gene>
<evidence type="ECO:0000313" key="3">
    <source>
        <dbReference type="EMBL" id="KAF4131114.1"/>
    </source>
</evidence>
<protein>
    <submittedName>
        <fullName evidence="2">Uncharacterized protein</fullName>
    </submittedName>
</protein>
<dbReference type="Proteomes" id="UP000602510">
    <property type="component" value="Unassembled WGS sequence"/>
</dbReference>
<proteinExistence type="predicted"/>
<dbReference type="EMBL" id="JAACNO010002749">
    <property type="protein sequence ID" value="KAF4131114.1"/>
    <property type="molecule type" value="Genomic_DNA"/>
</dbReference>
<evidence type="ECO:0000313" key="4">
    <source>
        <dbReference type="Proteomes" id="UP000602510"/>
    </source>
</evidence>